<accession>A0A078AG09</accession>
<evidence type="ECO:0000256" key="3">
    <source>
        <dbReference type="ARBA" id="ARBA00022833"/>
    </source>
</evidence>
<organism evidence="8 9">
    <name type="scientific">Stylonychia lemnae</name>
    <name type="common">Ciliate</name>
    <dbReference type="NCBI Taxonomy" id="5949"/>
    <lineage>
        <taxon>Eukaryota</taxon>
        <taxon>Sar</taxon>
        <taxon>Alveolata</taxon>
        <taxon>Ciliophora</taxon>
        <taxon>Intramacronucleata</taxon>
        <taxon>Spirotrichea</taxon>
        <taxon>Stichotrichia</taxon>
        <taxon>Sporadotrichida</taxon>
        <taxon>Oxytrichidae</taxon>
        <taxon>Stylonychinae</taxon>
        <taxon>Stylonychia</taxon>
    </lineage>
</organism>
<dbReference type="InterPro" id="IPR017455">
    <property type="entry name" value="Znf_FYVE-rel"/>
</dbReference>
<dbReference type="InParanoid" id="A0A078AG09"/>
<evidence type="ECO:0000256" key="5">
    <source>
        <dbReference type="SAM" id="Coils"/>
    </source>
</evidence>
<evidence type="ECO:0000313" key="8">
    <source>
        <dbReference type="EMBL" id="CDW80382.1"/>
    </source>
</evidence>
<dbReference type="InterPro" id="IPR013083">
    <property type="entry name" value="Znf_RING/FYVE/PHD"/>
</dbReference>
<dbReference type="OMA" id="DICFITI"/>
<keyword evidence="3" id="KW-0862">Zinc</keyword>
<dbReference type="InterPro" id="IPR011011">
    <property type="entry name" value="Znf_FYVE_PHD"/>
</dbReference>
<dbReference type="AlphaFoldDB" id="A0A078AG09"/>
<reference evidence="8 9" key="1">
    <citation type="submission" date="2014-06" db="EMBL/GenBank/DDBJ databases">
        <authorList>
            <person name="Swart Estienne"/>
        </authorList>
    </citation>
    <scope>NUCLEOTIDE SEQUENCE [LARGE SCALE GENOMIC DNA]</scope>
    <source>
        <strain evidence="8 9">130c</strain>
    </source>
</reference>
<sequence length="445" mass="52391">MDYTDQGNKKIKNQGNNQSQSMQVSKGSSFMDNVGTNSKLGLLGRKRMSKEVEEISRFNPVLNSPKEKSVKLQFNPLIGIQKFIKSPTNKEQPADNLLDDIKLVESEYDFQIPKQSKRPSSQQSNNSMKFASHIAKRQQVIELSCDDLLADQLPDNFDIDQVQKKKDDYCSLCTKALGFLKKPRHNCYNCGACVCDKCSNQKIQLSKRDPTKYRVCNYCYTIKTNRQIILFYKEMDNAKKQSIQDLQNRKLMYKEMLLNDEKEIRNLKRALEEQEIEQQDQLEKLADQLNNLNNELKRNKDQNRQWEAMLGEEEQNAGKKQQEITTLEQTKRELEKELLRVETKIKQITEEVNQFVYQLMKLDKSQKVQDQPKEIQRITFKYQDEKNNKERENKTKLKQQFLTQQVNPIIEVSAEQDNTYLDSIDARRNNSQNFEQIRNKDRKKK</sequence>
<dbReference type="SMART" id="SM00064">
    <property type="entry name" value="FYVE"/>
    <property type="match status" value="1"/>
</dbReference>
<feature type="domain" description="FYVE-type" evidence="7">
    <location>
        <begin position="164"/>
        <end position="224"/>
    </location>
</feature>
<dbReference type="InterPro" id="IPR000306">
    <property type="entry name" value="Znf_FYVE"/>
</dbReference>
<keyword evidence="1" id="KW-0479">Metal-binding</keyword>
<feature type="coiled-coil region" evidence="5">
    <location>
        <begin position="243"/>
        <end position="351"/>
    </location>
</feature>
<dbReference type="PROSITE" id="PS50178">
    <property type="entry name" value="ZF_FYVE"/>
    <property type="match status" value="1"/>
</dbReference>
<dbReference type="SUPFAM" id="SSF57903">
    <property type="entry name" value="FYVE/PHD zinc finger"/>
    <property type="match status" value="1"/>
</dbReference>
<proteinExistence type="predicted"/>
<dbReference type="Proteomes" id="UP000039865">
    <property type="component" value="Unassembled WGS sequence"/>
</dbReference>
<feature type="compositionally biased region" description="Polar residues" evidence="6">
    <location>
        <begin position="22"/>
        <end position="38"/>
    </location>
</feature>
<name>A0A078AG09_STYLE</name>
<dbReference type="OrthoDB" id="660555at2759"/>
<dbReference type="GO" id="GO:0008270">
    <property type="term" value="F:zinc ion binding"/>
    <property type="evidence" value="ECO:0007669"/>
    <property type="project" value="UniProtKB-KW"/>
</dbReference>
<gene>
    <name evidence="8" type="primary">Contig16659.g17743</name>
    <name evidence="8" type="ORF">STYLEM_9380</name>
</gene>
<evidence type="ECO:0000259" key="7">
    <source>
        <dbReference type="PROSITE" id="PS50178"/>
    </source>
</evidence>
<evidence type="ECO:0000313" key="9">
    <source>
        <dbReference type="Proteomes" id="UP000039865"/>
    </source>
</evidence>
<evidence type="ECO:0000256" key="1">
    <source>
        <dbReference type="ARBA" id="ARBA00022723"/>
    </source>
</evidence>
<evidence type="ECO:0000256" key="2">
    <source>
        <dbReference type="ARBA" id="ARBA00022771"/>
    </source>
</evidence>
<keyword evidence="9" id="KW-1185">Reference proteome</keyword>
<feature type="region of interest" description="Disordered" evidence="6">
    <location>
        <begin position="1"/>
        <end position="38"/>
    </location>
</feature>
<evidence type="ECO:0000256" key="6">
    <source>
        <dbReference type="SAM" id="MobiDB-lite"/>
    </source>
</evidence>
<dbReference type="Pfam" id="PF01363">
    <property type="entry name" value="FYVE"/>
    <property type="match status" value="1"/>
</dbReference>
<protein>
    <submittedName>
        <fullName evidence="8">Rho rac guanine nucleotide exchange</fullName>
    </submittedName>
</protein>
<evidence type="ECO:0000256" key="4">
    <source>
        <dbReference type="PROSITE-ProRule" id="PRU00091"/>
    </source>
</evidence>
<keyword evidence="2 4" id="KW-0863">Zinc-finger</keyword>
<dbReference type="Gene3D" id="3.30.40.10">
    <property type="entry name" value="Zinc/RING finger domain, C3HC4 (zinc finger)"/>
    <property type="match status" value="1"/>
</dbReference>
<dbReference type="EMBL" id="CCKQ01008917">
    <property type="protein sequence ID" value="CDW80382.1"/>
    <property type="molecule type" value="Genomic_DNA"/>
</dbReference>
<feature type="region of interest" description="Disordered" evidence="6">
    <location>
        <begin position="425"/>
        <end position="445"/>
    </location>
</feature>
<dbReference type="CDD" id="cd15744">
    <property type="entry name" value="FYVE_RUFY3"/>
    <property type="match status" value="1"/>
</dbReference>
<keyword evidence="5" id="KW-0175">Coiled coil</keyword>